<proteinExistence type="predicted"/>
<dbReference type="EMBL" id="CAJNOK010017140">
    <property type="protein sequence ID" value="CAF1258402.1"/>
    <property type="molecule type" value="Genomic_DNA"/>
</dbReference>
<sequence length="234" mass="27096">MSTSYHHQVSSHHYQTSSRSYVSPLVRLERRNLRFQPKKVKLEQQLAQQCDQGELTPFRQPVGFACHFIHRNTNIHTINKLIDAAQTTTHFTIDTENDILTHAPTILQIEFIRPACSSIVEEKRIRSLLKEYAMNDCFAVTKLIHRIMPIEQNSLTPQPLEYEQVSDDELTVVHVRDELPLPMEDISTDNEEQQPLVHVEYEPRTPLAHQLFTGELSIHVEEPLTPLFSHSPPH</sequence>
<name>A0A8S2PTK1_9BILA</name>
<protein>
    <submittedName>
        <fullName evidence="2">Uncharacterized protein</fullName>
    </submittedName>
</protein>
<dbReference type="Proteomes" id="UP000677228">
    <property type="component" value="Unassembled WGS sequence"/>
</dbReference>
<evidence type="ECO:0000313" key="2">
    <source>
        <dbReference type="EMBL" id="CAF4065273.1"/>
    </source>
</evidence>
<accession>A0A8S2PTK1</accession>
<dbReference type="EMBL" id="CAJOBA010038693">
    <property type="protein sequence ID" value="CAF4065273.1"/>
    <property type="molecule type" value="Genomic_DNA"/>
</dbReference>
<reference evidence="2" key="1">
    <citation type="submission" date="2021-02" db="EMBL/GenBank/DDBJ databases">
        <authorList>
            <person name="Nowell W R."/>
        </authorList>
    </citation>
    <scope>NUCLEOTIDE SEQUENCE</scope>
</reference>
<gene>
    <name evidence="1" type="ORF">OVA965_LOCUS26612</name>
    <name evidence="2" type="ORF">TMI583_LOCUS27352</name>
</gene>
<evidence type="ECO:0000313" key="1">
    <source>
        <dbReference type="EMBL" id="CAF1258402.1"/>
    </source>
</evidence>
<evidence type="ECO:0000313" key="3">
    <source>
        <dbReference type="Proteomes" id="UP000682733"/>
    </source>
</evidence>
<dbReference type="Proteomes" id="UP000682733">
    <property type="component" value="Unassembled WGS sequence"/>
</dbReference>
<dbReference type="AlphaFoldDB" id="A0A8S2PTK1"/>
<comment type="caution">
    <text evidence="2">The sequence shown here is derived from an EMBL/GenBank/DDBJ whole genome shotgun (WGS) entry which is preliminary data.</text>
</comment>
<organism evidence="2 3">
    <name type="scientific">Didymodactylos carnosus</name>
    <dbReference type="NCBI Taxonomy" id="1234261"/>
    <lineage>
        <taxon>Eukaryota</taxon>
        <taxon>Metazoa</taxon>
        <taxon>Spiralia</taxon>
        <taxon>Gnathifera</taxon>
        <taxon>Rotifera</taxon>
        <taxon>Eurotatoria</taxon>
        <taxon>Bdelloidea</taxon>
        <taxon>Philodinida</taxon>
        <taxon>Philodinidae</taxon>
        <taxon>Didymodactylos</taxon>
    </lineage>
</organism>